<feature type="region of interest" description="Disordered" evidence="1">
    <location>
        <begin position="445"/>
        <end position="474"/>
    </location>
</feature>
<reference evidence="3" key="2">
    <citation type="submission" date="2024-04" db="EMBL/GenBank/DDBJ databases">
        <authorList>
            <person name="Chen Y."/>
            <person name="Shah S."/>
            <person name="Dougan E. K."/>
            <person name="Thang M."/>
            <person name="Chan C."/>
        </authorList>
    </citation>
    <scope>NUCLEOTIDE SEQUENCE [LARGE SCALE GENOMIC DNA]</scope>
</reference>
<feature type="compositionally biased region" description="Gly residues" evidence="1">
    <location>
        <begin position="193"/>
        <end position="203"/>
    </location>
</feature>
<feature type="compositionally biased region" description="Low complexity" evidence="1">
    <location>
        <begin position="273"/>
        <end position="298"/>
    </location>
</feature>
<feature type="region of interest" description="Disordered" evidence="1">
    <location>
        <begin position="178"/>
        <end position="246"/>
    </location>
</feature>
<dbReference type="EMBL" id="CAMXCT030000879">
    <property type="protein sequence ID" value="CAL4771608.1"/>
    <property type="molecule type" value="Genomic_DNA"/>
</dbReference>
<evidence type="ECO:0000313" key="3">
    <source>
        <dbReference type="EMBL" id="CAL1137671.1"/>
    </source>
</evidence>
<protein>
    <submittedName>
        <fullName evidence="4">DNA (Cytosine-5)-methyltransferase 3A</fullName>
    </submittedName>
</protein>
<dbReference type="InterPro" id="IPR029063">
    <property type="entry name" value="SAM-dependent_MTases_sf"/>
</dbReference>
<reference evidence="2" key="1">
    <citation type="submission" date="2022-10" db="EMBL/GenBank/DDBJ databases">
        <authorList>
            <person name="Chen Y."/>
            <person name="Dougan E. K."/>
            <person name="Chan C."/>
            <person name="Rhodes N."/>
            <person name="Thang M."/>
        </authorList>
    </citation>
    <scope>NUCLEOTIDE SEQUENCE</scope>
</reference>
<dbReference type="AlphaFoldDB" id="A0A9P1C5P2"/>
<feature type="region of interest" description="Disordered" evidence="1">
    <location>
        <begin position="807"/>
        <end position="834"/>
    </location>
</feature>
<name>A0A9P1C5P2_9DINO</name>
<feature type="region of interest" description="Disordered" evidence="1">
    <location>
        <begin position="266"/>
        <end position="304"/>
    </location>
</feature>
<feature type="compositionally biased region" description="Basic and acidic residues" evidence="1">
    <location>
        <begin position="766"/>
        <end position="784"/>
    </location>
</feature>
<dbReference type="OrthoDB" id="413038at2759"/>
<dbReference type="EMBL" id="CAMXCT010000879">
    <property type="protein sequence ID" value="CAI3984296.1"/>
    <property type="molecule type" value="Genomic_DNA"/>
</dbReference>
<evidence type="ECO:0000256" key="1">
    <source>
        <dbReference type="SAM" id="MobiDB-lite"/>
    </source>
</evidence>
<feature type="region of interest" description="Disordered" evidence="1">
    <location>
        <begin position="1161"/>
        <end position="1186"/>
    </location>
</feature>
<dbReference type="EMBL" id="CAMXCT020000879">
    <property type="protein sequence ID" value="CAL1137671.1"/>
    <property type="molecule type" value="Genomic_DNA"/>
</dbReference>
<evidence type="ECO:0000313" key="2">
    <source>
        <dbReference type="EMBL" id="CAI3984296.1"/>
    </source>
</evidence>
<sequence length="1186" mass="131200">MATTAQWLVRLGTDSQRARNLTMPSHADSPIVLYTLVNLASALFKWTCWETTPTMSEFDSMRAELETLTTPLARWRAESPAVLGFRTAALVDRPGADGAQWLAKLGLPVGQIQLLGRWSSAAVERYIQTAPLRLGKKTYSPARLVALFRPRALPWSSHVRTGKGAGTPVSRSHIVHIGAGSEHDGDGRRHSHGPGGSKAGSGSGPSHHGVLRCQGNQDSPHLGAHGRLESPAAGGRLQKRDHRNRCEEEEKPIAQAVMEHMWREAQMQWQQRQQAGAAQGAPTAPAQGAPTAPATGATSTADKAPKQLPAHIWQRQVARYNAITVDGRPRRFPEKEVLGAEQEDDEKPWTPRSVLAVLDGINAVRWAWILLQLGEEDHVHDFCDWFVQKVRARPQKLEQRRAFWDMAGWKIAMGMRSGKTLGETTSEVCVDVDLFNECLTKEFPKDTTTKTGPTQKRAAQDDQGPPSQPQRPTSLKALLAQYRSRYKGEDIIMLSFCDGVASARLALQLLVGTPRTAGTSLPEGNKFVQFANKLDNLKELLQGRKIIVVAENVIMNDPADCAYMSQRLGAEPVVLDSADASLVSRPRLWWLNTEEKIQWPPPARHKLRTSEEAKQRWLTDGRQFAPLPCNDMWEHWRMSQRLDHPAMLARPLEPGLSATVQAYAAHWQTLPDLWRAAVEEIRSLVREWEDETHSWFFGLPEEIKTVYTTNGHRYAHPMPQKEFERANRDYVRAKLSSATPSPHWRPMLEELLADRAKGICRGVLRRGPDGEDTPVRRFPEEPPQRDGCSGGFPGIHRCRAIHQTSAEAAATAAREPNDLAAGSGRGLQTSPGRAGSDSYTLLITPEGPTLWRHRAAPFGAAASVWAFCRFADGMVPVARRLLCVPHGHFVDDFTGAELEATAESACSTFRDMFQELGLCMKESKEQPPKTRQKAQRLAGKLAFLSTTFFGGLGRAALQPFYARAHGLGAVIYSDAYFTLGEKMLMAGQAPDLWHPGKRKPQDNGWGFVVRKAFIYMMEILAAVIAVTAMQSHLPQFLTMLMDNTAGRAALEKGYGKDPQVNAIITAYWSLAAHHQWHPAIHYVKSALNISDPSSRHEVAFARQQGWHEVSMDTEPFLLAIKKFASDPSAEVSSLLADMLAWRSCTPSGLVRMRGVVEDAHPAGQTGVTSNQPADEGQKGLRGSFDA</sequence>
<keyword evidence="5" id="KW-1185">Reference proteome</keyword>
<organism evidence="2">
    <name type="scientific">Cladocopium goreaui</name>
    <dbReference type="NCBI Taxonomy" id="2562237"/>
    <lineage>
        <taxon>Eukaryota</taxon>
        <taxon>Sar</taxon>
        <taxon>Alveolata</taxon>
        <taxon>Dinophyceae</taxon>
        <taxon>Suessiales</taxon>
        <taxon>Symbiodiniaceae</taxon>
        <taxon>Cladocopium</taxon>
    </lineage>
</organism>
<accession>A0A9P1C5P2</accession>
<proteinExistence type="predicted"/>
<comment type="caution">
    <text evidence="2">The sequence shown here is derived from an EMBL/GenBank/DDBJ whole genome shotgun (WGS) entry which is preliminary data.</text>
</comment>
<gene>
    <name evidence="2" type="ORF">C1SCF055_LOCUS11839</name>
</gene>
<evidence type="ECO:0000313" key="5">
    <source>
        <dbReference type="Proteomes" id="UP001152797"/>
    </source>
</evidence>
<feature type="region of interest" description="Disordered" evidence="1">
    <location>
        <begin position="764"/>
        <end position="787"/>
    </location>
</feature>
<evidence type="ECO:0000313" key="4">
    <source>
        <dbReference type="EMBL" id="CAL4771608.1"/>
    </source>
</evidence>
<dbReference type="Proteomes" id="UP001152797">
    <property type="component" value="Unassembled WGS sequence"/>
</dbReference>
<dbReference type="Gene3D" id="3.40.50.150">
    <property type="entry name" value="Vaccinia Virus protein VP39"/>
    <property type="match status" value="1"/>
</dbReference>